<comment type="caution">
    <text evidence="1">The sequence shown here is derived from an EMBL/GenBank/DDBJ whole genome shotgun (WGS) entry which is preliminary data.</text>
</comment>
<reference evidence="1 2" key="1">
    <citation type="submission" date="2018-04" db="EMBL/GenBank/DDBJ databases">
        <title>The genome of golden apple snail Pomacea canaliculata provides insight into stress tolerance and invasive adaptation.</title>
        <authorList>
            <person name="Liu C."/>
            <person name="Liu B."/>
            <person name="Ren Y."/>
            <person name="Zhang Y."/>
            <person name="Wang H."/>
            <person name="Li S."/>
            <person name="Jiang F."/>
            <person name="Yin L."/>
            <person name="Zhang G."/>
            <person name="Qian W."/>
            <person name="Fan W."/>
        </authorList>
    </citation>
    <scope>NUCLEOTIDE SEQUENCE [LARGE SCALE GENOMIC DNA]</scope>
    <source>
        <strain evidence="1">SZHN2017</strain>
        <tissue evidence="1">Muscle</tissue>
    </source>
</reference>
<gene>
    <name evidence="1" type="ORF">C0Q70_05593</name>
</gene>
<evidence type="ECO:0000313" key="1">
    <source>
        <dbReference type="EMBL" id="PVD34322.1"/>
    </source>
</evidence>
<proteinExistence type="predicted"/>
<dbReference type="AlphaFoldDB" id="A0A2T7PLQ4"/>
<name>A0A2T7PLQ4_POMCA</name>
<protein>
    <submittedName>
        <fullName evidence="1">Uncharacterized protein</fullName>
    </submittedName>
</protein>
<keyword evidence="2" id="KW-1185">Reference proteome</keyword>
<dbReference type="Proteomes" id="UP000245119">
    <property type="component" value="Linkage Group LG3"/>
</dbReference>
<sequence>MPTITFSDINWDIADGHWNMLSSRREEGIRFHVPWSMAGHACLGIDGECAVGNNVLRLRRFQLKTTVVAYWWHGDDVMSIRAHPA</sequence>
<evidence type="ECO:0000313" key="2">
    <source>
        <dbReference type="Proteomes" id="UP000245119"/>
    </source>
</evidence>
<dbReference type="EMBL" id="PZQS01000003">
    <property type="protein sequence ID" value="PVD34322.1"/>
    <property type="molecule type" value="Genomic_DNA"/>
</dbReference>
<accession>A0A2T7PLQ4</accession>
<organism evidence="1 2">
    <name type="scientific">Pomacea canaliculata</name>
    <name type="common">Golden apple snail</name>
    <dbReference type="NCBI Taxonomy" id="400727"/>
    <lineage>
        <taxon>Eukaryota</taxon>
        <taxon>Metazoa</taxon>
        <taxon>Spiralia</taxon>
        <taxon>Lophotrochozoa</taxon>
        <taxon>Mollusca</taxon>
        <taxon>Gastropoda</taxon>
        <taxon>Caenogastropoda</taxon>
        <taxon>Architaenioglossa</taxon>
        <taxon>Ampullarioidea</taxon>
        <taxon>Ampullariidae</taxon>
        <taxon>Pomacea</taxon>
    </lineage>
</organism>